<dbReference type="Proteomes" id="UP000886818">
    <property type="component" value="Chromosome"/>
</dbReference>
<accession>A0ABX8RBJ5</accession>
<reference evidence="1" key="1">
    <citation type="submission" date="2021-07" db="EMBL/GenBank/DDBJ databases">
        <title>Complete genome sequence of Crassaminicella sp. 143-21, isolated from a deep-sea hydrothermal vent.</title>
        <authorList>
            <person name="Li X."/>
        </authorList>
    </citation>
    <scope>NUCLEOTIDE SEQUENCE</scope>
    <source>
        <strain evidence="1">143-21</strain>
    </source>
</reference>
<evidence type="ECO:0000313" key="1">
    <source>
        <dbReference type="EMBL" id="QXM06161.1"/>
    </source>
</evidence>
<gene>
    <name evidence="1" type="ORF">KVH43_12545</name>
</gene>
<organism evidence="1 2">
    <name type="scientific">Crassaminicella indica</name>
    <dbReference type="NCBI Taxonomy" id="2855394"/>
    <lineage>
        <taxon>Bacteria</taxon>
        <taxon>Bacillati</taxon>
        <taxon>Bacillota</taxon>
        <taxon>Clostridia</taxon>
        <taxon>Eubacteriales</taxon>
        <taxon>Clostridiaceae</taxon>
        <taxon>Crassaminicella</taxon>
    </lineage>
</organism>
<dbReference type="EMBL" id="CP078093">
    <property type="protein sequence ID" value="QXM06161.1"/>
    <property type="molecule type" value="Genomic_DNA"/>
</dbReference>
<keyword evidence="2" id="KW-1185">Reference proteome</keyword>
<sequence length="147" mass="17391">MLKFLNISKQNITAIKGIPVNMNAHFITDSSQAWIFSNIRKEEGICEIYIHYISPENNKKMMMEQPLWKGYIDTELPNEEMKEKFFENICEPIIHVIVNIHENYKDLSDDLFHFIYGSLKKNNPNISEIIVDRFIYSEIIEAEEDNM</sequence>
<dbReference type="RefSeq" id="WP_218282858.1">
    <property type="nucleotide sequence ID" value="NZ_CP078093.1"/>
</dbReference>
<proteinExistence type="predicted"/>
<protein>
    <submittedName>
        <fullName evidence="1">Uncharacterized protein</fullName>
    </submittedName>
</protein>
<name>A0ABX8RBJ5_9CLOT</name>
<evidence type="ECO:0000313" key="2">
    <source>
        <dbReference type="Proteomes" id="UP000886818"/>
    </source>
</evidence>